<dbReference type="EMBL" id="JAVXUP010000009">
    <property type="protein sequence ID" value="KAK3043183.1"/>
    <property type="molecule type" value="Genomic_DNA"/>
</dbReference>
<dbReference type="Pfam" id="PF00646">
    <property type="entry name" value="F-box"/>
    <property type="match status" value="1"/>
</dbReference>
<accession>A0AA89BJ87</accession>
<dbReference type="AlphaFoldDB" id="A0AA89BJ87"/>
<reference evidence="2" key="1">
    <citation type="submission" date="2022-12" db="EMBL/GenBank/DDBJ databases">
        <title>Draft genome assemblies for two species of Escallonia (Escalloniales).</title>
        <authorList>
            <person name="Chanderbali A."/>
            <person name="Dervinis C."/>
            <person name="Anghel I."/>
            <person name="Soltis D."/>
            <person name="Soltis P."/>
            <person name="Zapata F."/>
        </authorList>
    </citation>
    <scope>NUCLEOTIDE SEQUENCE</scope>
    <source>
        <strain evidence="2">UCBG64.0493</strain>
        <tissue evidence="2">Leaf</tissue>
    </source>
</reference>
<evidence type="ECO:0000313" key="3">
    <source>
        <dbReference type="Proteomes" id="UP001188597"/>
    </source>
</evidence>
<keyword evidence="3" id="KW-1185">Reference proteome</keyword>
<dbReference type="Pfam" id="PF07734">
    <property type="entry name" value="FBA_1"/>
    <property type="match status" value="1"/>
</dbReference>
<dbReference type="PANTHER" id="PTHR31672">
    <property type="entry name" value="BNACNNG10540D PROTEIN"/>
    <property type="match status" value="1"/>
</dbReference>
<organism evidence="2 3">
    <name type="scientific">Escallonia herrerae</name>
    <dbReference type="NCBI Taxonomy" id="1293975"/>
    <lineage>
        <taxon>Eukaryota</taxon>
        <taxon>Viridiplantae</taxon>
        <taxon>Streptophyta</taxon>
        <taxon>Embryophyta</taxon>
        <taxon>Tracheophyta</taxon>
        <taxon>Spermatophyta</taxon>
        <taxon>Magnoliopsida</taxon>
        <taxon>eudicotyledons</taxon>
        <taxon>Gunneridae</taxon>
        <taxon>Pentapetalae</taxon>
        <taxon>asterids</taxon>
        <taxon>campanulids</taxon>
        <taxon>Escalloniales</taxon>
        <taxon>Escalloniaceae</taxon>
        <taxon>Escallonia</taxon>
    </lineage>
</organism>
<feature type="domain" description="F-box" evidence="1">
    <location>
        <begin position="2"/>
        <end position="47"/>
    </location>
</feature>
<dbReference type="InterPro" id="IPR006527">
    <property type="entry name" value="F-box-assoc_dom_typ1"/>
</dbReference>
<dbReference type="SUPFAM" id="SSF81383">
    <property type="entry name" value="F-box domain"/>
    <property type="match status" value="1"/>
</dbReference>
<dbReference type="PROSITE" id="PS50181">
    <property type="entry name" value="FBOX"/>
    <property type="match status" value="1"/>
</dbReference>
<dbReference type="NCBIfam" id="TIGR01640">
    <property type="entry name" value="F_box_assoc_1"/>
    <property type="match status" value="1"/>
</dbReference>
<proteinExistence type="predicted"/>
<sequence>MAIQSRNLPEDVTVDILLRLPIQSLLRCRSVPKHWYVLLTSPSFIKLHLSRSSNAPKLLAAGYISEREVRGLQQVKGYSLDADTYKGPSYVRLPFILPDINLITIHDSCNGLVCLSLDHKTLALWNPATRECRSLEAPCCNDPCSSYDKIRFGFVPGTNDYKVVRLRARTNGAPGASISLVSTYTLSSDSWESNEVLGPDVNLAGSWTSANGFLHCIAHEGRGVLSIVSLDLHNRMFGQMALPIPCYSPYDIQKLFASTNGGLSLVLYACQEGMDGW</sequence>
<dbReference type="InterPro" id="IPR017451">
    <property type="entry name" value="F-box-assoc_interact_dom"/>
</dbReference>
<dbReference type="InterPro" id="IPR036047">
    <property type="entry name" value="F-box-like_dom_sf"/>
</dbReference>
<dbReference type="InterPro" id="IPR050796">
    <property type="entry name" value="SCF_F-box_component"/>
</dbReference>
<comment type="caution">
    <text evidence="2">The sequence shown here is derived from an EMBL/GenBank/DDBJ whole genome shotgun (WGS) entry which is preliminary data.</text>
</comment>
<dbReference type="InterPro" id="IPR001810">
    <property type="entry name" value="F-box_dom"/>
</dbReference>
<gene>
    <name evidence="2" type="ORF">RJ639_001616</name>
</gene>
<dbReference type="SMART" id="SM00256">
    <property type="entry name" value="FBOX"/>
    <property type="match status" value="1"/>
</dbReference>
<dbReference type="Proteomes" id="UP001188597">
    <property type="component" value="Unassembled WGS sequence"/>
</dbReference>
<dbReference type="PANTHER" id="PTHR31672:SF13">
    <property type="entry name" value="F-BOX PROTEIN CPR30-LIKE"/>
    <property type="match status" value="1"/>
</dbReference>
<evidence type="ECO:0000313" key="2">
    <source>
        <dbReference type="EMBL" id="KAK3043183.1"/>
    </source>
</evidence>
<name>A0AA89BJ87_9ASTE</name>
<dbReference type="CDD" id="cd22157">
    <property type="entry name" value="F-box_AtFBW1-like"/>
    <property type="match status" value="1"/>
</dbReference>
<dbReference type="Gene3D" id="1.20.1280.50">
    <property type="match status" value="1"/>
</dbReference>
<protein>
    <recommendedName>
        <fullName evidence="1">F-box domain-containing protein</fullName>
    </recommendedName>
</protein>
<evidence type="ECO:0000259" key="1">
    <source>
        <dbReference type="PROSITE" id="PS50181"/>
    </source>
</evidence>